<feature type="region of interest" description="Disordered" evidence="1">
    <location>
        <begin position="736"/>
        <end position="773"/>
    </location>
</feature>
<sequence length="1721" mass="193488">MLPNPVIEKVKPYSVVDLATNCILSDEEVTSCLKTATHKQLCKEEYNEQSYAKYNGDAPNFINLPPKLTTSRSTNNFIASGVEVFSAYNHPNASCSTAPPFIENGVSSFVRGLSLKETKRKNFSVLVKPTSSHSSPDIKHQLNQQNMQVPRNYVGGLRPPMQLRSPSAPTVRLKQPDQSLGKNKATLPRMYPHSSYSTTDSFHSGLSVNMEFLNKLDQSKEVSKLNSDKYEKLQKNQLLLDLKHEKGSSKGITVQTVESNTLQSNLDIEAGKQTRLDMEIGKRSKSDMEGNKDHEFHLEKNKHMDKPKFSKIPSTFSTPRSMSSLSVIDSDNIEKIPTTFSTLRSMSSLSASDNTENHKSTELEKRNLSLESIERPKIDTSSLDKTHMPNKTMAVSQFASVSKLRKASNPSNPNVFSKLNTVSNSNIIPNSVPGTVVSHSLASSKIINTIPSSVPSSKTTNLLSNSVSCSKNNVIPCFITSNKDVISNCVPSIKNNNIILNSVSNNKNTSIIFVPNGKDVKPSSVPNNKNTVISNHVSSSKNTNVIPNSLQSSKNTNVSNCVSSSNDFKPISIPSIKDTNVIPNFISSDIIPSTSSLDGSTDLTLTMRNKVVDTSTGSKSNLSMKSSNLKMVNSMKEDFKSSNLSALPSSNVMKTSSNVLYKYSTVKQNVSSENESSETTGIISKSSEVLQSNKNGIPSLKNLSIAENEQNDIKPLLNGLTGPNLINKETLKRISYKKNKRSQSDVNNQYHHRKSFEEQDEQEQKTLQNPTIGKIPSALARSFSPLSFNMVSLKSTEEKITEEKCTDDKNFTNQKNIVQKNMFEESDIEEDNCSYKDFEMEDIHMIEECNELINDSKTVENYKDFTSFMKEYGIGIDKKECDINVDKKDEYNLQMMDDPFSFLEDTNKMKQIPCTSVTPVNKRKTCSSPNSINCSVSSTLLLSKEGHASLKENKEASTLEKKKSYRDNDILYRDDVLNKKNEDRFEKTKSESFGKVFSKDNDPFDNFESNAPFSQTNDTVYQLHTMTLDRDKKKQSKLKKFFRKLASKKDDNKVEFEYCGIREPSTPTHYGINSFVSDKNIIYRPSDNTLMSHSLQDLHSVNNNKILRQNSFYFTPTSKRRVFSFSFMKKGRNRSTTSCHVITDTQTDLLPPSDTVQTCSPVMGQRSYPIKIARRVSDPYVYRISPVTHKLNPVFNFKKDKNSSCSSASSNDNDGNDYINYPFSKNNMQPPRKPIRSNDTGVVNDSISTHATVRPSDSCLSNHIDQKFKAVSDHEESNSSVTTSNCDYILRCNSSDSSLFGENMSTRSSNSNSDTDFPIKKKEIFKENISSNSLRRTPLRHVDDSYSKIVEVHKQAVEKIARQVSTLHCSCDSLHELGWDDFERKEDHIQLGLSNYIVIPVKQGDNKLYSAWMNHSSIPDINVDYIKSTLHPNCLHVCHKIVQKHATPQDGIPKTIQINSVYISPMIPKMTLSKYVSLTLEKHTLIPEAYERETAMILLQTVKGLQHLYKNNLQISSINCENIFILDTGEHSVVLSPRKKPNRCPSIIVGELPGMNCLLPEKKSMITTVCHELAFVLYELLHCPYHDELRDAHDIPMLQATLPTLTIKSIYTRYLQIVINFLVGSYMHTIKTLRDIRLMLEVLLFGPTEIDKSASLDLITKWQNRRCVDIVTHLLQATPIIMLTGTSGKCTPIDQEIILESEFLSEISPEEIQSISFMLNR</sequence>
<dbReference type="Proteomes" id="UP001652625">
    <property type="component" value="Chromosome 14"/>
</dbReference>
<protein>
    <submittedName>
        <fullName evidence="3 4">Uncharacterized protein LOC100200608 isoform X4</fullName>
    </submittedName>
</protein>
<evidence type="ECO:0000313" key="3">
    <source>
        <dbReference type="RefSeq" id="XP_065673297.1"/>
    </source>
</evidence>
<dbReference type="RefSeq" id="XP_065673298.1">
    <property type="nucleotide sequence ID" value="XM_065817226.1"/>
</dbReference>
<gene>
    <name evidence="3 4" type="primary">LOC100200608</name>
</gene>
<name>A0ABM4DFU5_HYDVU</name>
<accession>A0ABM4DFU5</accession>
<reference evidence="3 4" key="1">
    <citation type="submission" date="2025-05" db="UniProtKB">
        <authorList>
            <consortium name="RefSeq"/>
        </authorList>
    </citation>
    <scope>IDENTIFICATION</scope>
</reference>
<dbReference type="GeneID" id="100200608"/>
<evidence type="ECO:0000313" key="2">
    <source>
        <dbReference type="Proteomes" id="UP001652625"/>
    </source>
</evidence>
<evidence type="ECO:0000256" key="1">
    <source>
        <dbReference type="SAM" id="MobiDB-lite"/>
    </source>
</evidence>
<feature type="compositionally biased region" description="Low complexity" evidence="1">
    <location>
        <begin position="1204"/>
        <end position="1217"/>
    </location>
</feature>
<dbReference type="RefSeq" id="XP_065673297.1">
    <property type="nucleotide sequence ID" value="XM_065817225.1"/>
</dbReference>
<evidence type="ECO:0000313" key="4">
    <source>
        <dbReference type="RefSeq" id="XP_065673298.1"/>
    </source>
</evidence>
<proteinExistence type="predicted"/>
<organism evidence="2 3">
    <name type="scientific">Hydra vulgaris</name>
    <name type="common">Hydra</name>
    <name type="synonym">Hydra attenuata</name>
    <dbReference type="NCBI Taxonomy" id="6087"/>
    <lineage>
        <taxon>Eukaryota</taxon>
        <taxon>Metazoa</taxon>
        <taxon>Cnidaria</taxon>
        <taxon>Hydrozoa</taxon>
        <taxon>Hydroidolina</taxon>
        <taxon>Anthoathecata</taxon>
        <taxon>Aplanulata</taxon>
        <taxon>Hydridae</taxon>
        <taxon>Hydra</taxon>
    </lineage>
</organism>
<feature type="region of interest" description="Disordered" evidence="1">
    <location>
        <begin position="1204"/>
        <end position="1234"/>
    </location>
</feature>
<keyword evidence="2" id="KW-1185">Reference proteome</keyword>